<dbReference type="FunFam" id="3.40.50.720:FF:000084">
    <property type="entry name" value="Short-chain dehydrogenase reductase"/>
    <property type="match status" value="1"/>
</dbReference>
<accession>A0A443S5N9</accession>
<dbReference type="VEuPathDB" id="VectorBase:LDEU009193"/>
<sequence length="251" mass="26875">MEFEGKVVLVTGSTSGIGEEIVSVFAANGAKVVVTGRDQTRLNNVLQKCEKLAQGKQKPFGFIADITKDEECNKLIDATIKHFGKLDILVNNAGVSQFAAVGDPSLLKAFDDTLAVNVRPTIHLSNLAVPYLTETKGCIVNITSFKAQKPSIMMLPLCATDAAKEMITKSMALELGPKGVRVNCVRAGFIKTPAYENSGYSFEDVMKSVKQSLDKYGAPEDVAHCVLFLCSEKSAFITGTCLQADGGVSDN</sequence>
<dbReference type="SUPFAM" id="SSF51735">
    <property type="entry name" value="NAD(P)-binding Rossmann-fold domains"/>
    <property type="match status" value="1"/>
</dbReference>
<evidence type="ECO:0000313" key="2">
    <source>
        <dbReference type="Proteomes" id="UP000288716"/>
    </source>
</evidence>
<dbReference type="InterPro" id="IPR036291">
    <property type="entry name" value="NAD(P)-bd_dom_sf"/>
</dbReference>
<dbReference type="AlphaFoldDB" id="A0A443S5N9"/>
<gene>
    <name evidence="1" type="ORF">B4U80_01395</name>
</gene>
<dbReference type="Proteomes" id="UP000288716">
    <property type="component" value="Unassembled WGS sequence"/>
</dbReference>
<comment type="caution">
    <text evidence="1">The sequence shown here is derived from an EMBL/GenBank/DDBJ whole genome shotgun (WGS) entry which is preliminary data.</text>
</comment>
<dbReference type="EMBL" id="NCKV01007745">
    <property type="protein sequence ID" value="RWS22847.1"/>
    <property type="molecule type" value="Genomic_DNA"/>
</dbReference>
<organism evidence="1 2">
    <name type="scientific">Leptotrombidium deliense</name>
    <dbReference type="NCBI Taxonomy" id="299467"/>
    <lineage>
        <taxon>Eukaryota</taxon>
        <taxon>Metazoa</taxon>
        <taxon>Ecdysozoa</taxon>
        <taxon>Arthropoda</taxon>
        <taxon>Chelicerata</taxon>
        <taxon>Arachnida</taxon>
        <taxon>Acari</taxon>
        <taxon>Acariformes</taxon>
        <taxon>Trombidiformes</taxon>
        <taxon>Prostigmata</taxon>
        <taxon>Anystina</taxon>
        <taxon>Parasitengona</taxon>
        <taxon>Trombiculoidea</taxon>
        <taxon>Trombiculidae</taxon>
        <taxon>Leptotrombidium</taxon>
    </lineage>
</organism>
<dbReference type="InterPro" id="IPR002347">
    <property type="entry name" value="SDR_fam"/>
</dbReference>
<name>A0A443S5N9_9ACAR</name>
<dbReference type="PANTHER" id="PTHR43975:SF2">
    <property type="entry name" value="EG:BACR7A4.14 PROTEIN-RELATED"/>
    <property type="match status" value="1"/>
</dbReference>
<keyword evidence="2" id="KW-1185">Reference proteome</keyword>
<protein>
    <submittedName>
        <fullName evidence="1">3-oxoacyl-acyl-carrier-protein reductase-like protein</fullName>
    </submittedName>
</protein>
<evidence type="ECO:0000313" key="1">
    <source>
        <dbReference type="EMBL" id="RWS22847.1"/>
    </source>
</evidence>
<dbReference type="STRING" id="299467.A0A443S5N9"/>
<proteinExistence type="predicted"/>
<dbReference type="Gene3D" id="3.40.50.720">
    <property type="entry name" value="NAD(P)-binding Rossmann-like Domain"/>
    <property type="match status" value="1"/>
</dbReference>
<dbReference type="PRINTS" id="PR00081">
    <property type="entry name" value="GDHRDH"/>
</dbReference>
<dbReference type="PRINTS" id="PR00080">
    <property type="entry name" value="SDRFAMILY"/>
</dbReference>
<dbReference type="Pfam" id="PF13561">
    <property type="entry name" value="adh_short_C2"/>
    <property type="match status" value="1"/>
</dbReference>
<reference evidence="1 2" key="1">
    <citation type="journal article" date="2018" name="Gigascience">
        <title>Genomes of trombidid mites reveal novel predicted allergens and laterally-transferred genes associated with secondary metabolism.</title>
        <authorList>
            <person name="Dong X."/>
            <person name="Chaisiri K."/>
            <person name="Xia D."/>
            <person name="Armstrong S.D."/>
            <person name="Fang Y."/>
            <person name="Donnelly M.J."/>
            <person name="Kadowaki T."/>
            <person name="McGarry J.W."/>
            <person name="Darby A.C."/>
            <person name="Makepeace B.L."/>
        </authorList>
    </citation>
    <scope>NUCLEOTIDE SEQUENCE [LARGE SCALE GENOMIC DNA]</scope>
    <source>
        <strain evidence="1">UoL-UT</strain>
    </source>
</reference>
<dbReference type="OrthoDB" id="6512284at2759"/>
<dbReference type="PANTHER" id="PTHR43975">
    <property type="entry name" value="ZGC:101858"/>
    <property type="match status" value="1"/>
</dbReference>